<keyword evidence="1" id="KW-0812">Transmembrane</keyword>
<keyword evidence="1" id="KW-1133">Transmembrane helix</keyword>
<reference evidence="3 4" key="1">
    <citation type="journal article" date="2016" name="G3 (Bethesda)">
        <title>First Draft Assembly and Annotation of the Genome of a California Endemic Oak Quercus lobata Nee (Fagaceae).</title>
        <authorList>
            <person name="Sork V.L."/>
            <person name="Fitz-Gibbon S.T."/>
            <person name="Puiu D."/>
            <person name="Crepeau M."/>
            <person name="Gugger P.F."/>
            <person name="Sherman R."/>
            <person name="Stevens K."/>
            <person name="Langley C.H."/>
            <person name="Pellegrini M."/>
            <person name="Salzberg S.L."/>
        </authorList>
    </citation>
    <scope>NUCLEOTIDE SEQUENCE [LARGE SCALE GENOMIC DNA]</scope>
    <source>
        <strain evidence="3 4">cv. SW786</strain>
    </source>
</reference>
<dbReference type="Proteomes" id="UP000594261">
    <property type="component" value="Chromosome 3"/>
</dbReference>
<evidence type="ECO:0000313" key="4">
    <source>
        <dbReference type="Proteomes" id="UP000594261"/>
    </source>
</evidence>
<evidence type="ECO:0000256" key="1">
    <source>
        <dbReference type="SAM" id="Phobius"/>
    </source>
</evidence>
<accession>A0A7N2L5R6</accession>
<keyword evidence="1" id="KW-0472">Membrane</keyword>
<dbReference type="Gramene" id="QL03p026218:mrna">
    <property type="protein sequence ID" value="QL03p026218:mrna"/>
    <property type="gene ID" value="QL03p026218"/>
</dbReference>
<dbReference type="EMBL" id="LRBV02000003">
    <property type="status" value="NOT_ANNOTATED_CDS"/>
    <property type="molecule type" value="Genomic_DNA"/>
</dbReference>
<reference evidence="3" key="2">
    <citation type="submission" date="2021-01" db="UniProtKB">
        <authorList>
            <consortium name="EnsemblPlants"/>
        </authorList>
    </citation>
    <scope>IDENTIFICATION</scope>
</reference>
<dbReference type="AlphaFoldDB" id="A0A7N2L5R6"/>
<organism evidence="3 4">
    <name type="scientific">Quercus lobata</name>
    <name type="common">Valley oak</name>
    <dbReference type="NCBI Taxonomy" id="97700"/>
    <lineage>
        <taxon>Eukaryota</taxon>
        <taxon>Viridiplantae</taxon>
        <taxon>Streptophyta</taxon>
        <taxon>Embryophyta</taxon>
        <taxon>Tracheophyta</taxon>
        <taxon>Spermatophyta</taxon>
        <taxon>Magnoliopsida</taxon>
        <taxon>eudicotyledons</taxon>
        <taxon>Gunneridae</taxon>
        <taxon>Pentapetalae</taxon>
        <taxon>rosids</taxon>
        <taxon>fabids</taxon>
        <taxon>Fagales</taxon>
        <taxon>Fagaceae</taxon>
        <taxon>Quercus</taxon>
    </lineage>
</organism>
<feature type="transmembrane region" description="Helical" evidence="1">
    <location>
        <begin position="72"/>
        <end position="93"/>
    </location>
</feature>
<feature type="signal peptide" evidence="2">
    <location>
        <begin position="1"/>
        <end position="20"/>
    </location>
</feature>
<dbReference type="InParanoid" id="A0A7N2L5R6"/>
<proteinExistence type="predicted"/>
<name>A0A7N2L5R6_QUELO</name>
<evidence type="ECO:0000256" key="2">
    <source>
        <dbReference type="SAM" id="SignalP"/>
    </source>
</evidence>
<keyword evidence="2" id="KW-0732">Signal</keyword>
<dbReference type="EnsemblPlants" id="QL03p026218:mrna">
    <property type="protein sequence ID" value="QL03p026218:mrna"/>
    <property type="gene ID" value="QL03p026218"/>
</dbReference>
<evidence type="ECO:0000313" key="3">
    <source>
        <dbReference type="EnsemblPlants" id="QL03p026218:mrna"/>
    </source>
</evidence>
<feature type="chain" id="PRO_5029545359" evidence="2">
    <location>
        <begin position="21"/>
        <end position="112"/>
    </location>
</feature>
<protein>
    <submittedName>
        <fullName evidence="3">Uncharacterized protein</fullName>
    </submittedName>
</protein>
<sequence>MIIMWFFCDLLVVSSPLIKGRVRCNAAVCSHDHVLADYFCYVKIGRFLSWLKDVANENLSGMVLVLFVNLEIGTRFLLVVGTGLLPVLLVLPLRRPFNIWCKEGAGNFGLDK</sequence>
<keyword evidence="4" id="KW-1185">Reference proteome</keyword>